<evidence type="ECO:0000256" key="1">
    <source>
        <dbReference type="SAM" id="MobiDB-lite"/>
    </source>
</evidence>
<keyword evidence="3" id="KW-1185">Reference proteome</keyword>
<dbReference type="RefSeq" id="WP_275088728.1">
    <property type="nucleotide sequence ID" value="NZ_CP119078.1"/>
</dbReference>
<feature type="region of interest" description="Disordered" evidence="1">
    <location>
        <begin position="452"/>
        <end position="486"/>
    </location>
</feature>
<evidence type="ECO:0000313" key="2">
    <source>
        <dbReference type="EMBL" id="WED42912.1"/>
    </source>
</evidence>
<reference evidence="2 3" key="1">
    <citation type="submission" date="2023-02" db="EMBL/GenBank/DDBJ databases">
        <title>Genome Sequence of L. cardiaca H63T.</title>
        <authorList>
            <person name="Lopez A.E."/>
            <person name="Cianciotto N.P."/>
        </authorList>
    </citation>
    <scope>NUCLEOTIDE SEQUENCE [LARGE SCALE GENOMIC DNA]</scope>
    <source>
        <strain evidence="2 3">H63</strain>
    </source>
</reference>
<dbReference type="Proteomes" id="UP001222087">
    <property type="component" value="Chromosome"/>
</dbReference>
<evidence type="ECO:0000313" key="3">
    <source>
        <dbReference type="Proteomes" id="UP001222087"/>
    </source>
</evidence>
<protein>
    <submittedName>
        <fullName evidence="2">Symporter</fullName>
    </submittedName>
</protein>
<dbReference type="EMBL" id="CP119078">
    <property type="protein sequence ID" value="WED42912.1"/>
    <property type="molecule type" value="Genomic_DNA"/>
</dbReference>
<sequence length="486" mass="54896">MSAEQGAKKFLERVEKYIVKFSDPKLIKQILSELNLDKMITDNKEFNEFILKISTQKIDLSTLIKHVELAIVNNKPLCSLLAFIQENELISDIELERAAKTLQLQINLLCVFEAITITMVNGDGFAEEVYTHLTKRSGSRFPGNPIADFFLGTPYHASLFERLKFISIKPGMLNILFHKAMGVGAETKADVDAFVQTKNLSGWNADIELAIPDTVYTTTAPSMGLNIFEAMWEDSTGHNKNKGGMENAAAGGGLIGVMEECQYTNQFKVVSHILPEAVVWNETDEYMLLPELKLEKSAKKISQFNIHSQWRDLYSSWNLFFVISNIDTVFLPIKLLLPTVFSAEPPNYKEVRVISLFLFGSILLAEDTRSNPFFSGEYNFKNAAIILKNWGKINKDYANELLLNFCPTSEKEAGSVYQHMFGNYPHLNFMWNLLSFSYNSQQYSFSKAYSSQKNGQSTSHFFAPANDKKKGKEEVVESVSMGSNLN</sequence>
<feature type="compositionally biased region" description="Low complexity" evidence="1">
    <location>
        <begin position="477"/>
        <end position="486"/>
    </location>
</feature>
<gene>
    <name evidence="2" type="ORF">PXX05_13570</name>
</gene>
<proteinExistence type="predicted"/>
<name>A0ABY8AUS7_9GAMM</name>
<accession>A0ABY8AUS7</accession>
<feature type="compositionally biased region" description="Basic and acidic residues" evidence="1">
    <location>
        <begin position="466"/>
        <end position="475"/>
    </location>
</feature>
<organism evidence="2 3">
    <name type="scientific">Legionella cardiaca</name>
    <dbReference type="NCBI Taxonomy" id="1071983"/>
    <lineage>
        <taxon>Bacteria</taxon>
        <taxon>Pseudomonadati</taxon>
        <taxon>Pseudomonadota</taxon>
        <taxon>Gammaproteobacteria</taxon>
        <taxon>Legionellales</taxon>
        <taxon>Legionellaceae</taxon>
        <taxon>Legionella</taxon>
    </lineage>
</organism>